<dbReference type="EMBL" id="CAJMWW010000236">
    <property type="protein sequence ID" value="CAE6459365.1"/>
    <property type="molecule type" value="Genomic_DNA"/>
</dbReference>
<accession>A0A8H3BJT5</accession>
<dbReference type="Proteomes" id="UP000663841">
    <property type="component" value="Unassembled WGS sequence"/>
</dbReference>
<organism evidence="1 2">
    <name type="scientific">Rhizoctonia solani</name>
    <dbReference type="NCBI Taxonomy" id="456999"/>
    <lineage>
        <taxon>Eukaryota</taxon>
        <taxon>Fungi</taxon>
        <taxon>Dikarya</taxon>
        <taxon>Basidiomycota</taxon>
        <taxon>Agaricomycotina</taxon>
        <taxon>Agaricomycetes</taxon>
        <taxon>Cantharellales</taxon>
        <taxon>Ceratobasidiaceae</taxon>
        <taxon>Rhizoctonia</taxon>
    </lineage>
</organism>
<evidence type="ECO:0000313" key="1">
    <source>
        <dbReference type="EMBL" id="CAE6459365.1"/>
    </source>
</evidence>
<dbReference type="InterPro" id="IPR032675">
    <property type="entry name" value="LRR_dom_sf"/>
</dbReference>
<evidence type="ECO:0000313" key="2">
    <source>
        <dbReference type="Proteomes" id="UP000663841"/>
    </source>
</evidence>
<sequence length="540" mass="61101">MGTCTNLRSSSLKGLAIKAEDLVPRIDRHIASLSSVVLSQTTQTQSVLSTTRNRMASRIDALPEEVLVEIFTQVIYNLADKKYHLQNWSMEQEVRSIYQRLYSLISVCSSWRDIVLRNKGFWSLVPMLDPQVEKATDWLQYSGQLPDDAIERSICRSSGTGLYVAINASARAPTLLPSLTNLGSRIRALDIRIHGSHNIQGVMSNLATILVPGIISKLSIAIGSRNDPDYRFFDHRPERRELYKQILGSLHSLRIRNMKINLYETSFTKLVELRLENIQIGDRSIKRLLGTISTASNLQYLHLASLRTVDPHDPIIQPQDTINDDELSISLPNLKLVYLDGMSFHDLELIFGSIVPGNEEWVVSLASYCMNRVVLGMSSKVSVGQLALLLGGFNVNTLILYNYPHMGNWLDGPQLCQLLKAVPIIKTLKMDGWDFYQEQWEALARPQGLTAGSNEFPCIHNLHIYGARIFHEHGIQAVVTSHNIQQLRLGGRLAERSSLQDREIVNDDDIVTWLRSNVADFQLMSLNEHRPEDGNKRRLW</sequence>
<comment type="caution">
    <text evidence="1">The sequence shown here is derived from an EMBL/GenBank/DDBJ whole genome shotgun (WGS) entry which is preliminary data.</text>
</comment>
<reference evidence="1" key="1">
    <citation type="submission" date="2021-01" db="EMBL/GenBank/DDBJ databases">
        <authorList>
            <person name="Kaushik A."/>
        </authorList>
    </citation>
    <scope>NUCLEOTIDE SEQUENCE</scope>
    <source>
        <strain evidence="1">AG3-T5</strain>
    </source>
</reference>
<name>A0A8H3BJT5_9AGAM</name>
<dbReference type="Gene3D" id="3.80.10.10">
    <property type="entry name" value="Ribonuclease Inhibitor"/>
    <property type="match status" value="1"/>
</dbReference>
<dbReference type="AlphaFoldDB" id="A0A8H3BJT5"/>
<evidence type="ECO:0008006" key="3">
    <source>
        <dbReference type="Google" id="ProtNLM"/>
    </source>
</evidence>
<dbReference type="SUPFAM" id="SSF52047">
    <property type="entry name" value="RNI-like"/>
    <property type="match status" value="1"/>
</dbReference>
<protein>
    <recommendedName>
        <fullName evidence="3">F-box domain-containing protein</fullName>
    </recommendedName>
</protein>
<gene>
    <name evidence="1" type="ORF">RDB_LOCUS148215</name>
</gene>
<proteinExistence type="predicted"/>